<dbReference type="Proteomes" id="UP000284842">
    <property type="component" value="Unassembled WGS sequence"/>
</dbReference>
<organism evidence="1 2">
    <name type="scientific">Panaeolus cyanescens</name>
    <dbReference type="NCBI Taxonomy" id="181874"/>
    <lineage>
        <taxon>Eukaryota</taxon>
        <taxon>Fungi</taxon>
        <taxon>Dikarya</taxon>
        <taxon>Basidiomycota</taxon>
        <taxon>Agaricomycotina</taxon>
        <taxon>Agaricomycetes</taxon>
        <taxon>Agaricomycetidae</taxon>
        <taxon>Agaricales</taxon>
        <taxon>Agaricineae</taxon>
        <taxon>Galeropsidaceae</taxon>
        <taxon>Panaeolus</taxon>
    </lineage>
</organism>
<gene>
    <name evidence="1" type="ORF">CVT24_012315</name>
</gene>
<dbReference type="EMBL" id="NHTK01005825">
    <property type="protein sequence ID" value="PPQ73292.1"/>
    <property type="molecule type" value="Genomic_DNA"/>
</dbReference>
<evidence type="ECO:0008006" key="3">
    <source>
        <dbReference type="Google" id="ProtNLM"/>
    </source>
</evidence>
<dbReference type="InParanoid" id="A0A409W471"/>
<dbReference type="OrthoDB" id="3022813at2759"/>
<evidence type="ECO:0000313" key="2">
    <source>
        <dbReference type="Proteomes" id="UP000284842"/>
    </source>
</evidence>
<accession>A0A409W471</accession>
<proteinExistence type="predicted"/>
<keyword evidence="2" id="KW-1185">Reference proteome</keyword>
<comment type="caution">
    <text evidence="1">The sequence shown here is derived from an EMBL/GenBank/DDBJ whole genome shotgun (WGS) entry which is preliminary data.</text>
</comment>
<sequence length="570" mass="62604">MTLPIHDHDSEYEEYDSIPASPLTTCSSYSTAASALSFTQSQPQPQSATDLALPLEIIELIIDELASPVDKESLRAFSLVSHAFVKRCQTKLFHTIDLGDRCIPGELYYHRFLHVLSQRPNFRSCIRVLRLVDSYVWDTKSDCKWLANEESICDVLDQLPNLENFSLTFNTGKPSWSSLKPCIRHALMKLSARPRIKAFSLGHIHAFPPAHLVTLTSIKHLTLVDLAIPSSALSSNAELDVLLGLGTTAGGIVSGKGHCCVETLSISDPSPATIYALSRIFKTQDQPLLRILKVALPGEARTDLVHSLWEIVKWASGTLTHLEWRTAIRPSTPALRPPPPIDLSILSTLRSLHFVVNFHSSVQPVFTHLISMLQQLQVSSRESFEVLTIECMFLNTAELVACGSDWALLDGVLSGYEVGAGGAVVGNESSASEVKMIRRSSTNGTAIGNVHHANGHHVVHNGNYHHTNGNGHAATNGYDTLSHTNGTHTPDHDNVRFDTHHPHALSSPLSSSVTYRNGVRVPFPSLHTIIFGARIKTVRGLKESARAILQEQLPGCRKRGVRLMFGWEGV</sequence>
<evidence type="ECO:0000313" key="1">
    <source>
        <dbReference type="EMBL" id="PPQ73292.1"/>
    </source>
</evidence>
<protein>
    <recommendedName>
        <fullName evidence="3">F-box domain-containing protein</fullName>
    </recommendedName>
</protein>
<name>A0A409W471_9AGAR</name>
<reference evidence="1 2" key="1">
    <citation type="journal article" date="2018" name="Evol. Lett.">
        <title>Horizontal gene cluster transfer increased hallucinogenic mushroom diversity.</title>
        <authorList>
            <person name="Reynolds H.T."/>
            <person name="Vijayakumar V."/>
            <person name="Gluck-Thaler E."/>
            <person name="Korotkin H.B."/>
            <person name="Matheny P.B."/>
            <person name="Slot J.C."/>
        </authorList>
    </citation>
    <scope>NUCLEOTIDE SEQUENCE [LARGE SCALE GENOMIC DNA]</scope>
    <source>
        <strain evidence="1 2">2629</strain>
    </source>
</reference>
<dbReference type="AlphaFoldDB" id="A0A409W471"/>